<proteinExistence type="predicted"/>
<dbReference type="RefSeq" id="WP_379486794.1">
    <property type="nucleotide sequence ID" value="NZ_JBHLWK010000010.1"/>
</dbReference>
<organism evidence="3 4">
    <name type="scientific">Novosphingobium soli</name>
    <dbReference type="NCBI Taxonomy" id="574956"/>
    <lineage>
        <taxon>Bacteria</taxon>
        <taxon>Pseudomonadati</taxon>
        <taxon>Pseudomonadota</taxon>
        <taxon>Alphaproteobacteria</taxon>
        <taxon>Sphingomonadales</taxon>
        <taxon>Sphingomonadaceae</taxon>
        <taxon>Novosphingobium</taxon>
    </lineage>
</organism>
<feature type="transmembrane region" description="Helical" evidence="1">
    <location>
        <begin position="225"/>
        <end position="242"/>
    </location>
</feature>
<dbReference type="InterPro" id="IPR002656">
    <property type="entry name" value="Acyl_transf_3_dom"/>
</dbReference>
<feature type="transmembrane region" description="Helical" evidence="1">
    <location>
        <begin position="160"/>
        <end position="185"/>
    </location>
</feature>
<evidence type="ECO:0000313" key="3">
    <source>
        <dbReference type="EMBL" id="MFC0204027.1"/>
    </source>
</evidence>
<feature type="transmembrane region" description="Helical" evidence="1">
    <location>
        <begin position="325"/>
        <end position="348"/>
    </location>
</feature>
<evidence type="ECO:0000313" key="4">
    <source>
        <dbReference type="Proteomes" id="UP001589798"/>
    </source>
</evidence>
<feature type="domain" description="Acyltransferase 3" evidence="2">
    <location>
        <begin position="21"/>
        <end position="343"/>
    </location>
</feature>
<evidence type="ECO:0000259" key="2">
    <source>
        <dbReference type="Pfam" id="PF01757"/>
    </source>
</evidence>
<protein>
    <submittedName>
        <fullName evidence="3">Acyltransferase</fullName>
        <ecNumber evidence="3">2.3.1.-</ecNumber>
    </submittedName>
</protein>
<name>A0ABV6CTH0_9SPHN</name>
<dbReference type="EC" id="2.3.1.-" evidence="3"/>
<sequence length="371" mass="40335">MMGEPWGPDATEAQARRRSDAIRIARVVCITGVVYVHAWTGLSGHELEQLRGTPQEVLRWILMEIFGRSAVPLLGLISGWLVAGSRRTRDWGAHIGRKARTILLPMVLWNALAVVLVSGAAWLLDLKAPIPQSAGWLAEELFIVTRPPDINVQMPFLRDLFLCMVIAPLLVRLPLAALGMVALAAGTCHVLGIGPPVILRASILMFFTLGIIARRTDLADRIARWPLPAAVLPFAILAPLHLYLSVGDVRPFDSALTAGLDLVLRIAASLAVWRIALALAPRPLARPLLRVEPYMFFYFCAHLIVVWLGGPAIGQWTGKLGSPLYPAYLLAQPFLVMATVILAARLLLRFAPGTAHVLSGGRLGRGTRSSA</sequence>
<dbReference type="GO" id="GO:0016746">
    <property type="term" value="F:acyltransferase activity"/>
    <property type="evidence" value="ECO:0007669"/>
    <property type="project" value="UniProtKB-KW"/>
</dbReference>
<reference evidence="3 4" key="1">
    <citation type="submission" date="2024-09" db="EMBL/GenBank/DDBJ databases">
        <authorList>
            <person name="Sun Q."/>
            <person name="Mori K."/>
        </authorList>
    </citation>
    <scope>NUCLEOTIDE SEQUENCE [LARGE SCALE GENOMIC DNA]</scope>
    <source>
        <strain evidence="3 4">CCM 7706</strain>
    </source>
</reference>
<keyword evidence="1" id="KW-1133">Transmembrane helix</keyword>
<feature type="transmembrane region" description="Helical" evidence="1">
    <location>
        <begin position="102"/>
        <end position="124"/>
    </location>
</feature>
<feature type="transmembrane region" description="Helical" evidence="1">
    <location>
        <begin position="21"/>
        <end position="40"/>
    </location>
</feature>
<dbReference type="EMBL" id="JBHLWK010000010">
    <property type="protein sequence ID" value="MFC0204027.1"/>
    <property type="molecule type" value="Genomic_DNA"/>
</dbReference>
<keyword evidence="1" id="KW-0472">Membrane</keyword>
<keyword evidence="3" id="KW-0808">Transferase</keyword>
<keyword evidence="3" id="KW-0012">Acyltransferase</keyword>
<comment type="caution">
    <text evidence="3">The sequence shown here is derived from an EMBL/GenBank/DDBJ whole genome shotgun (WGS) entry which is preliminary data.</text>
</comment>
<feature type="transmembrane region" description="Helical" evidence="1">
    <location>
        <begin position="60"/>
        <end position="82"/>
    </location>
</feature>
<accession>A0ABV6CTH0</accession>
<feature type="transmembrane region" description="Helical" evidence="1">
    <location>
        <begin position="293"/>
        <end position="313"/>
    </location>
</feature>
<dbReference type="Pfam" id="PF01757">
    <property type="entry name" value="Acyl_transf_3"/>
    <property type="match status" value="1"/>
</dbReference>
<gene>
    <name evidence="3" type="ORF">ACFFJC_07045</name>
</gene>
<keyword evidence="4" id="KW-1185">Reference proteome</keyword>
<evidence type="ECO:0000256" key="1">
    <source>
        <dbReference type="SAM" id="Phobius"/>
    </source>
</evidence>
<keyword evidence="1" id="KW-0812">Transmembrane</keyword>
<feature type="transmembrane region" description="Helical" evidence="1">
    <location>
        <begin position="197"/>
        <end position="213"/>
    </location>
</feature>
<dbReference type="Proteomes" id="UP001589798">
    <property type="component" value="Unassembled WGS sequence"/>
</dbReference>